<dbReference type="InterPro" id="IPR036508">
    <property type="entry name" value="Chitin-bd_dom_sf"/>
</dbReference>
<reference evidence="4" key="1">
    <citation type="submission" date="2011-07" db="EMBL/GenBank/DDBJ databases">
        <authorList>
            <consortium name="Caenorhabditis brenneri Sequencing and Analysis Consortium"/>
            <person name="Wilson R.K."/>
        </authorList>
    </citation>
    <scope>NUCLEOTIDE SEQUENCE [LARGE SCALE GENOMIC DNA]</scope>
    <source>
        <strain evidence="4">PB2801</strain>
    </source>
</reference>
<evidence type="ECO:0000259" key="2">
    <source>
        <dbReference type="SMART" id="SM00494"/>
    </source>
</evidence>
<keyword evidence="4" id="KW-1185">Reference proteome</keyword>
<dbReference type="AlphaFoldDB" id="G0MIJ7"/>
<dbReference type="SMART" id="SM00494">
    <property type="entry name" value="ChtBD2"/>
    <property type="match status" value="3"/>
</dbReference>
<sequence length="315" mass="36421">MRTAFIVLFLLVAELHSRSMDVEEWLKKELEEEDLDSGGKHNFPRLWTPYQDPKPVLNDSVFASVEEYPDGYTGYLCTAEGNIRYTLEPCSQHVWECSNGKLFKKTCAGSSVFWFEEGTCDSTVTQESTCNRKKKYVRGWSWPPKFIHIAKVRNVTELSSLAPGSSPTLITIDCRKYALALFAFKQCHPEYIRCHEGVRFLHTCPQNMLFCERHQSCVPKETCGEAWRKVATTTLAPIVEEEEEKELPWWRQDQMDLVPTVEDCVEKISRRYAMSPCQAEYMYCFRGSGYKLKCSDGFVLSRRHLSCVGKEFCEE</sequence>
<dbReference type="Proteomes" id="UP000008068">
    <property type="component" value="Unassembled WGS sequence"/>
</dbReference>
<dbReference type="GO" id="GO:0008061">
    <property type="term" value="F:chitin binding"/>
    <property type="evidence" value="ECO:0007669"/>
    <property type="project" value="InterPro"/>
</dbReference>
<feature type="domain" description="Chitin-binding type-2" evidence="2">
    <location>
        <begin position="172"/>
        <end position="225"/>
    </location>
</feature>
<dbReference type="GO" id="GO:0005576">
    <property type="term" value="C:extracellular region"/>
    <property type="evidence" value="ECO:0007669"/>
    <property type="project" value="InterPro"/>
</dbReference>
<proteinExistence type="predicted"/>
<feature type="domain" description="Chitin-binding type-2" evidence="2">
    <location>
        <begin position="262"/>
        <end position="315"/>
    </location>
</feature>
<accession>G0MIJ7</accession>
<evidence type="ECO:0000313" key="4">
    <source>
        <dbReference type="Proteomes" id="UP000008068"/>
    </source>
</evidence>
<dbReference type="Pfam" id="PF01607">
    <property type="entry name" value="CBM_14"/>
    <property type="match status" value="1"/>
</dbReference>
<evidence type="ECO:0000313" key="3">
    <source>
        <dbReference type="EMBL" id="EGT31422.1"/>
    </source>
</evidence>
<feature type="signal peptide" evidence="1">
    <location>
        <begin position="1"/>
        <end position="19"/>
    </location>
</feature>
<dbReference type="SUPFAM" id="SSF57625">
    <property type="entry name" value="Invertebrate chitin-binding proteins"/>
    <property type="match status" value="1"/>
</dbReference>
<evidence type="ECO:0000256" key="1">
    <source>
        <dbReference type="SAM" id="SignalP"/>
    </source>
</evidence>
<keyword evidence="1" id="KW-0732">Signal</keyword>
<organism evidence="4">
    <name type="scientific">Caenorhabditis brenneri</name>
    <name type="common">Nematode worm</name>
    <dbReference type="NCBI Taxonomy" id="135651"/>
    <lineage>
        <taxon>Eukaryota</taxon>
        <taxon>Metazoa</taxon>
        <taxon>Ecdysozoa</taxon>
        <taxon>Nematoda</taxon>
        <taxon>Chromadorea</taxon>
        <taxon>Rhabditida</taxon>
        <taxon>Rhabditina</taxon>
        <taxon>Rhabditomorpha</taxon>
        <taxon>Rhabditoidea</taxon>
        <taxon>Rhabditidae</taxon>
        <taxon>Peloderinae</taxon>
        <taxon>Caenorhabditis</taxon>
    </lineage>
</organism>
<name>G0MIJ7_CAEBE</name>
<dbReference type="EMBL" id="GL379796">
    <property type="protein sequence ID" value="EGT31422.1"/>
    <property type="molecule type" value="Genomic_DNA"/>
</dbReference>
<gene>
    <name evidence="3" type="ORF">CAEBREN_13121</name>
</gene>
<protein>
    <recommendedName>
        <fullName evidence="2">Chitin-binding type-2 domain-containing protein</fullName>
    </recommendedName>
</protein>
<dbReference type="InParanoid" id="G0MIJ7"/>
<feature type="domain" description="Chitin-binding type-2" evidence="2">
    <location>
        <begin position="75"/>
        <end position="132"/>
    </location>
</feature>
<dbReference type="STRING" id="135651.G0MIJ7"/>
<feature type="chain" id="PRO_5003403286" description="Chitin-binding type-2 domain-containing protein" evidence="1">
    <location>
        <begin position="20"/>
        <end position="315"/>
    </location>
</feature>
<dbReference type="InterPro" id="IPR002557">
    <property type="entry name" value="Chitin-bd_dom"/>
</dbReference>
<dbReference type="HOGENOM" id="CLU_728095_0_0_1"/>